<evidence type="ECO:0000313" key="1">
    <source>
        <dbReference type="EMBL" id="CAK7355395.1"/>
    </source>
</evidence>
<accession>A0AAV1SS66</accession>
<protein>
    <submittedName>
        <fullName evidence="1">Uncharacterized protein</fullName>
    </submittedName>
</protein>
<keyword evidence="2" id="KW-1185">Reference proteome</keyword>
<organism evidence="1 2">
    <name type="scientific">Dovyalis caffra</name>
    <dbReference type="NCBI Taxonomy" id="77055"/>
    <lineage>
        <taxon>Eukaryota</taxon>
        <taxon>Viridiplantae</taxon>
        <taxon>Streptophyta</taxon>
        <taxon>Embryophyta</taxon>
        <taxon>Tracheophyta</taxon>
        <taxon>Spermatophyta</taxon>
        <taxon>Magnoliopsida</taxon>
        <taxon>eudicotyledons</taxon>
        <taxon>Gunneridae</taxon>
        <taxon>Pentapetalae</taxon>
        <taxon>rosids</taxon>
        <taxon>fabids</taxon>
        <taxon>Malpighiales</taxon>
        <taxon>Salicaceae</taxon>
        <taxon>Flacourtieae</taxon>
        <taxon>Dovyalis</taxon>
    </lineage>
</organism>
<proteinExistence type="predicted"/>
<dbReference type="EMBL" id="CAWUPB010001195">
    <property type="protein sequence ID" value="CAK7355395.1"/>
    <property type="molecule type" value="Genomic_DNA"/>
</dbReference>
<dbReference type="Proteomes" id="UP001314170">
    <property type="component" value="Unassembled WGS sequence"/>
</dbReference>
<comment type="caution">
    <text evidence="1">The sequence shown here is derived from an EMBL/GenBank/DDBJ whole genome shotgun (WGS) entry which is preliminary data.</text>
</comment>
<sequence>MQKGCLARGGAALVLACKEIRGGDGLASKSYCVGSLGLGGLMALAFEELLAVRAAVGGTSVRELLLRGANAMGCSVRLIVVRAAVGGSAVGELVAGRCWRCGLHCEATSWLLGDGVCESELWAREAVRQSCGCGCSRGACGRERLLALRGEGCEGGWWAMVFARAGCGRERLSQRVGWAKEMSFLC</sequence>
<name>A0AAV1SS66_9ROSI</name>
<reference evidence="1 2" key="1">
    <citation type="submission" date="2024-01" db="EMBL/GenBank/DDBJ databases">
        <authorList>
            <person name="Waweru B."/>
        </authorList>
    </citation>
    <scope>NUCLEOTIDE SEQUENCE [LARGE SCALE GENOMIC DNA]</scope>
</reference>
<evidence type="ECO:0000313" key="2">
    <source>
        <dbReference type="Proteomes" id="UP001314170"/>
    </source>
</evidence>
<dbReference type="AlphaFoldDB" id="A0AAV1SS66"/>
<gene>
    <name evidence="1" type="ORF">DCAF_LOCUS25654</name>
</gene>